<dbReference type="EMBL" id="KT454971">
    <property type="protein sequence ID" value="ALI59409.1"/>
    <property type="molecule type" value="Genomic_DNA"/>
</dbReference>
<dbReference type="AlphaFoldDB" id="A0A0F7QN58"/>
<name>A0A0F7QN58_PSEAI</name>
<reference evidence="1" key="1">
    <citation type="submission" date="2015-08" db="EMBL/GenBank/DDBJ databases">
        <title>Pseudomonas aeruginosa strain CCBH4851 chromosome region.</title>
        <authorList>
            <person name="Silveira M.C."/>
            <person name="Carvalho-Assef A.P.D."/>
            <person name="Albano R.M."/>
        </authorList>
    </citation>
    <scope>NUCLEOTIDE SEQUENCE</scope>
    <source>
        <strain evidence="1">CCBH4851</strain>
    </source>
</reference>
<dbReference type="PATRIC" id="fig|287.2579.peg.1462"/>
<accession>A0A0F7QN58</accession>
<protein>
    <submittedName>
        <fullName evidence="1">Uncharacterized protein</fullName>
    </submittedName>
</protein>
<sequence>MIKPIDEMLRTWAAELHPPNGVGSAGNASGGSNVIAMLMATRGNLTRSTAGARCPLDRTADIELIVNKHLPPPIERVVRLHYTDYDMSDPMKWEACGCGRTQYYQRLHLAHAAIAEILLRRAA</sequence>
<gene>
    <name evidence="1" type="ORF">CCBH4851_00711</name>
</gene>
<evidence type="ECO:0000313" key="1">
    <source>
        <dbReference type="EMBL" id="ALI59409.1"/>
    </source>
</evidence>
<dbReference type="RefSeq" id="WP_019396873.1">
    <property type="nucleotide sequence ID" value="NZ_AP014651.1"/>
</dbReference>
<proteinExistence type="predicted"/>
<organism evidence="1">
    <name type="scientific">Pseudomonas aeruginosa</name>
    <dbReference type="NCBI Taxonomy" id="287"/>
    <lineage>
        <taxon>Bacteria</taxon>
        <taxon>Pseudomonadati</taxon>
        <taxon>Pseudomonadota</taxon>
        <taxon>Gammaproteobacteria</taxon>
        <taxon>Pseudomonadales</taxon>
        <taxon>Pseudomonadaceae</taxon>
        <taxon>Pseudomonas</taxon>
    </lineage>
</organism>